<name>A0A1I4I279_9LACT</name>
<sequence length="79" mass="9175">MTLTERKSHLEVIRLMPDKPAQSVNQALKALDIEFKLVTSDNGKEFAKLNENHNRMIRRHLPKGIKKLQKNLWLTLNNG</sequence>
<reference evidence="1 2" key="1">
    <citation type="submission" date="2016-10" db="EMBL/GenBank/DDBJ databases">
        <authorList>
            <person name="de Groot N.N."/>
        </authorList>
    </citation>
    <scope>NUCLEOTIDE SEQUENCE [LARGE SCALE GENOMIC DNA]</scope>
    <source>
        <strain evidence="1 2">M79</strain>
    </source>
</reference>
<dbReference type="Proteomes" id="UP000181969">
    <property type="component" value="Unassembled WGS sequence"/>
</dbReference>
<accession>A0A1I4I279</accession>
<organism evidence="1 2">
    <name type="scientific">Lactococcus garvieae</name>
    <dbReference type="NCBI Taxonomy" id="1363"/>
    <lineage>
        <taxon>Bacteria</taxon>
        <taxon>Bacillati</taxon>
        <taxon>Bacillota</taxon>
        <taxon>Bacilli</taxon>
        <taxon>Lactobacillales</taxon>
        <taxon>Streptococcaceae</taxon>
        <taxon>Lactococcus</taxon>
    </lineage>
</organism>
<dbReference type="AlphaFoldDB" id="A0A1I4I279"/>
<evidence type="ECO:0000313" key="1">
    <source>
        <dbReference type="EMBL" id="SFL47921.1"/>
    </source>
</evidence>
<gene>
    <name evidence="1" type="ORF">SAMN05216438_1128</name>
</gene>
<evidence type="ECO:0000313" key="2">
    <source>
        <dbReference type="Proteomes" id="UP000181969"/>
    </source>
</evidence>
<proteinExistence type="predicted"/>
<protein>
    <recommendedName>
        <fullName evidence="3">Transposase</fullName>
    </recommendedName>
</protein>
<evidence type="ECO:0008006" key="3">
    <source>
        <dbReference type="Google" id="ProtNLM"/>
    </source>
</evidence>
<dbReference type="EMBL" id="FOTJ01000012">
    <property type="protein sequence ID" value="SFL47921.1"/>
    <property type="molecule type" value="Genomic_DNA"/>
</dbReference>
<dbReference type="OrthoDB" id="2223608at2"/>